<dbReference type="EnsemblBacteria" id="CAD72951">
    <property type="protein sequence ID" value="CAD72951"/>
    <property type="gene ID" value="RB2997"/>
</dbReference>
<evidence type="ECO:0000256" key="1">
    <source>
        <dbReference type="SAM" id="MobiDB-lite"/>
    </source>
</evidence>
<proteinExistence type="predicted"/>
<reference evidence="2 3" key="1">
    <citation type="journal article" date="2003" name="Proc. Natl. Acad. Sci. U.S.A.">
        <title>Complete genome sequence of the marine planctomycete Pirellula sp. strain 1.</title>
        <authorList>
            <person name="Gloeckner F.O."/>
            <person name="Kube M."/>
            <person name="Bauer M."/>
            <person name="Teeling H."/>
            <person name="Lombardot T."/>
            <person name="Ludwig W."/>
            <person name="Gade D."/>
            <person name="Beck A."/>
            <person name="Borzym K."/>
            <person name="Heitmann K."/>
            <person name="Rabus R."/>
            <person name="Schlesner H."/>
            <person name="Amann R."/>
            <person name="Reinhardt R."/>
        </authorList>
    </citation>
    <scope>NUCLEOTIDE SEQUENCE [LARGE SCALE GENOMIC DNA]</scope>
    <source>
        <strain evidence="3">DSM 10527 / NCIMB 13988 / SH1</strain>
    </source>
</reference>
<evidence type="ECO:0000313" key="2">
    <source>
        <dbReference type="EMBL" id="CAD72951.1"/>
    </source>
</evidence>
<evidence type="ECO:0000313" key="3">
    <source>
        <dbReference type="Proteomes" id="UP000001025"/>
    </source>
</evidence>
<dbReference type="EMBL" id="BX294138">
    <property type="protein sequence ID" value="CAD72951.1"/>
    <property type="molecule type" value="Genomic_DNA"/>
</dbReference>
<dbReference type="PATRIC" id="fig|243090.15.peg.1386"/>
<dbReference type="KEGG" id="rba:RB2997"/>
<dbReference type="OrthoDB" id="283632at2"/>
<gene>
    <name evidence="2" type="ordered locus">RB2997</name>
</gene>
<feature type="region of interest" description="Disordered" evidence="1">
    <location>
        <begin position="1"/>
        <end position="33"/>
    </location>
</feature>
<dbReference type="HOGENOM" id="CLU_1467103_0_0_0"/>
<dbReference type="InParanoid" id="Q7UUX6"/>
<dbReference type="Proteomes" id="UP000001025">
    <property type="component" value="Chromosome"/>
</dbReference>
<protein>
    <submittedName>
        <fullName evidence="2">Uncharacterized protein</fullName>
    </submittedName>
</protein>
<keyword evidence="3" id="KW-1185">Reference proteome</keyword>
<dbReference type="STRING" id="243090.RB2997"/>
<organism evidence="2 3">
    <name type="scientific">Rhodopirellula baltica (strain DSM 10527 / NCIMB 13988 / SH1)</name>
    <dbReference type="NCBI Taxonomy" id="243090"/>
    <lineage>
        <taxon>Bacteria</taxon>
        <taxon>Pseudomonadati</taxon>
        <taxon>Planctomycetota</taxon>
        <taxon>Planctomycetia</taxon>
        <taxon>Pirellulales</taxon>
        <taxon>Pirellulaceae</taxon>
        <taxon>Rhodopirellula</taxon>
    </lineage>
</organism>
<sequence>MPPAVSSHPRLKPPFSRSAVRSRRGFSTADKPQQAYRWPEEAISVDGTSNTPRYVLNDAAYPTCPSMTETSLQAHSVVIYGFSDKARYDMFLKASSLALTPYPLVKRFLEKHVDQNADDVHLVVIDPESPTQTTANGATFQNVLEAMRLGSKTVNLSHKFIFDSTTSKYQAEAISFSASAEPSA</sequence>
<accession>Q7UUX6</accession>
<dbReference type="AlphaFoldDB" id="Q7UUX6"/>
<name>Q7UUX6_RHOBA</name>